<dbReference type="Proteomes" id="UP000015454">
    <property type="component" value="Unassembled WGS sequence"/>
</dbReference>
<gene>
    <name evidence="1" type="ORF">LEP1GSC050_0533</name>
</gene>
<sequence>MDKMKNFNTADLETAVILWTGWKKEKVPKRDESALINHFGASIAVKILSEIKSLEDDFYSSDARFIAKDLLEMEKLSIEQFTKKHPGISEETAKAFAWCYSFDYK</sequence>
<reference evidence="1" key="1">
    <citation type="submission" date="2013-05" db="EMBL/GenBank/DDBJ databases">
        <authorList>
            <person name="Harkins D.M."/>
            <person name="Durkin A.S."/>
            <person name="Brinkac L.M."/>
            <person name="Haft D.H."/>
            <person name="Selengut J.D."/>
            <person name="Sanka R."/>
            <person name="DePew J."/>
            <person name="Purushe J."/>
            <person name="Hartskeerl R.A."/>
            <person name="Ahmed A."/>
            <person name="van der Linden H."/>
            <person name="Goris M.G.A."/>
            <person name="Vinetz J.M."/>
            <person name="Sutton G.G."/>
            <person name="Nierman W.C."/>
            <person name="Fouts D.E."/>
        </authorList>
    </citation>
    <scope>NUCLEOTIDE SEQUENCE [LARGE SCALE GENOMIC DNA]</scope>
    <source>
        <strain evidence="1">5399</strain>
    </source>
</reference>
<organism evidence="1 2">
    <name type="scientific">Leptospira broomii serovar Hurstbridge str. 5399</name>
    <dbReference type="NCBI Taxonomy" id="1049789"/>
    <lineage>
        <taxon>Bacteria</taxon>
        <taxon>Pseudomonadati</taxon>
        <taxon>Spirochaetota</taxon>
        <taxon>Spirochaetia</taxon>
        <taxon>Leptospirales</taxon>
        <taxon>Leptospiraceae</taxon>
        <taxon>Leptospira</taxon>
    </lineage>
</organism>
<keyword evidence="2" id="KW-1185">Reference proteome</keyword>
<dbReference type="STRING" id="1049789.LEP1GSC050_0533"/>
<dbReference type="EMBL" id="AHMO02000012">
    <property type="protein sequence ID" value="EQA43150.1"/>
    <property type="molecule type" value="Genomic_DNA"/>
</dbReference>
<proteinExistence type="predicted"/>
<name>T0EWC7_9LEPT</name>
<dbReference type="AlphaFoldDB" id="T0EWC7"/>
<comment type="caution">
    <text evidence="1">The sequence shown here is derived from an EMBL/GenBank/DDBJ whole genome shotgun (WGS) entry which is preliminary data.</text>
</comment>
<accession>T0EWC7</accession>
<dbReference type="RefSeq" id="WP_020987980.1">
    <property type="nucleotide sequence ID" value="NZ_AHMO02000012.1"/>
</dbReference>
<evidence type="ECO:0000313" key="1">
    <source>
        <dbReference type="EMBL" id="EQA43150.1"/>
    </source>
</evidence>
<protein>
    <submittedName>
        <fullName evidence="1">Uncharacterized protein</fullName>
    </submittedName>
</protein>
<evidence type="ECO:0000313" key="2">
    <source>
        <dbReference type="Proteomes" id="UP000015454"/>
    </source>
</evidence>